<dbReference type="AlphaFoldDB" id="A0A9N9NCK6"/>
<dbReference type="Proteomes" id="UP000789342">
    <property type="component" value="Unassembled WGS sequence"/>
</dbReference>
<evidence type="ECO:0000313" key="2">
    <source>
        <dbReference type="Proteomes" id="UP000789342"/>
    </source>
</evidence>
<gene>
    <name evidence="1" type="ORF">AMORRO_LOCUS13354</name>
</gene>
<protein>
    <submittedName>
        <fullName evidence="1">17045_t:CDS:1</fullName>
    </submittedName>
</protein>
<accession>A0A9N9NCK6</accession>
<organism evidence="1 2">
    <name type="scientific">Acaulospora morrowiae</name>
    <dbReference type="NCBI Taxonomy" id="94023"/>
    <lineage>
        <taxon>Eukaryota</taxon>
        <taxon>Fungi</taxon>
        <taxon>Fungi incertae sedis</taxon>
        <taxon>Mucoromycota</taxon>
        <taxon>Glomeromycotina</taxon>
        <taxon>Glomeromycetes</taxon>
        <taxon>Diversisporales</taxon>
        <taxon>Acaulosporaceae</taxon>
        <taxon>Acaulospora</taxon>
    </lineage>
</organism>
<reference evidence="1" key="1">
    <citation type="submission" date="2021-06" db="EMBL/GenBank/DDBJ databases">
        <authorList>
            <person name="Kallberg Y."/>
            <person name="Tangrot J."/>
            <person name="Rosling A."/>
        </authorList>
    </citation>
    <scope>NUCLEOTIDE SEQUENCE</scope>
    <source>
        <strain evidence="1">CL551</strain>
    </source>
</reference>
<comment type="caution">
    <text evidence="1">The sequence shown here is derived from an EMBL/GenBank/DDBJ whole genome shotgun (WGS) entry which is preliminary data.</text>
</comment>
<name>A0A9N9NCK6_9GLOM</name>
<proteinExistence type="predicted"/>
<evidence type="ECO:0000313" key="1">
    <source>
        <dbReference type="EMBL" id="CAG8721262.1"/>
    </source>
</evidence>
<feature type="non-terminal residue" evidence="1">
    <location>
        <position position="133"/>
    </location>
</feature>
<dbReference type="OrthoDB" id="2322713at2759"/>
<sequence length="133" mass="15967">MTSTQNIDQVSMPTWQDIEKTIKEIVTMAIFYNKPKNGKFIQSYKKQYATLKSTEEPEEYIVACAITKFPNKEKYIEMKEQYRQWYRYESRLLKAIENLNTMYYKLAKPHFKSLKNIQSEIDSLLNNNDIEEE</sequence>
<keyword evidence="2" id="KW-1185">Reference proteome</keyword>
<dbReference type="EMBL" id="CAJVPV010022571">
    <property type="protein sequence ID" value="CAG8721262.1"/>
    <property type="molecule type" value="Genomic_DNA"/>
</dbReference>